<reference evidence="2" key="1">
    <citation type="journal article" date="2019" name="Int. J. Syst. Evol. Microbiol.">
        <title>The Global Catalogue of Microorganisms (GCM) 10K type strain sequencing project: providing services to taxonomists for standard genome sequencing and annotation.</title>
        <authorList>
            <consortium name="The Broad Institute Genomics Platform"/>
            <consortium name="The Broad Institute Genome Sequencing Center for Infectious Disease"/>
            <person name="Wu L."/>
            <person name="Ma J."/>
        </authorList>
    </citation>
    <scope>NUCLEOTIDE SEQUENCE [LARGE SCALE GENOMIC DNA]</scope>
    <source>
        <strain evidence="2">CGMCC 1.18439</strain>
    </source>
</reference>
<organism evidence="1 2">
    <name type="scientific">Deinococcus piscis</name>
    <dbReference type="NCBI Taxonomy" id="394230"/>
    <lineage>
        <taxon>Bacteria</taxon>
        <taxon>Thermotogati</taxon>
        <taxon>Deinococcota</taxon>
        <taxon>Deinococci</taxon>
        <taxon>Deinococcales</taxon>
        <taxon>Deinococcaceae</taxon>
        <taxon>Deinococcus</taxon>
    </lineage>
</organism>
<evidence type="ECO:0000313" key="2">
    <source>
        <dbReference type="Proteomes" id="UP000632154"/>
    </source>
</evidence>
<evidence type="ECO:0008006" key="3">
    <source>
        <dbReference type="Google" id="ProtNLM"/>
    </source>
</evidence>
<protein>
    <recommendedName>
        <fullName evidence="3">Three-Cys-motif partner protein TcmP</fullName>
    </recommendedName>
</protein>
<dbReference type="EMBL" id="BNAL01000026">
    <property type="protein sequence ID" value="GHG06924.1"/>
    <property type="molecule type" value="Genomic_DNA"/>
</dbReference>
<proteinExistence type="predicted"/>
<sequence length="373" mass="43734">MGNTDDFFSSNQKLPSKIKTEIVRKYLRAWSVILSSKHKKIGYVDLFSGTGYFIDKDGHREPSTPIEVMEFCACYYRDMAKNFYIHFNEPNVEYFNALSENLKNHRMWPHIQRRLTLTHEFISAENLEEFIRPYPCLYFLDPFGYGGYSIESISKILSGRGNDILFFFNFNRFNMDISHPSEKIKSQSEIFLGVESKAELLEKIHSLHGREKQKAIVDHIWSALENCLPEKCYVVPFEFEFQDKERTSHYLVFVSKNITGRKIAREVMSGLRTEEGGEFRFSLKKSQKTQGLFSNYYLLGDLLLKRFSRQQVTVREIINIYDTENPRNSYVDKDYKDSLKQLREQGIIAVEKPDGKRVPDSQMPDTSIVTFLR</sequence>
<evidence type="ECO:0000313" key="1">
    <source>
        <dbReference type="EMBL" id="GHG06924.1"/>
    </source>
</evidence>
<name>A0ABQ3K7Y2_9DEIO</name>
<keyword evidence="2" id="KW-1185">Reference proteome</keyword>
<dbReference type="RefSeq" id="WP_189643521.1">
    <property type="nucleotide sequence ID" value="NZ_BNAL01000026.1"/>
</dbReference>
<comment type="caution">
    <text evidence="1">The sequence shown here is derived from an EMBL/GenBank/DDBJ whole genome shotgun (WGS) entry which is preliminary data.</text>
</comment>
<dbReference type="NCBIfam" id="TIGR04474">
    <property type="entry name" value="tcm_partner"/>
    <property type="match status" value="1"/>
</dbReference>
<dbReference type="InterPro" id="IPR031009">
    <property type="entry name" value="Tcm_partner"/>
</dbReference>
<accession>A0ABQ3K7Y2</accession>
<gene>
    <name evidence="1" type="ORF">GCM10017783_19360</name>
</gene>
<dbReference type="Proteomes" id="UP000632154">
    <property type="component" value="Unassembled WGS sequence"/>
</dbReference>